<name>A0ABY9JCN6_9ACTN</name>
<sequence length="70" mass="7549">MSAKTRPDEMGEWAPGTVGEDVMTVHRLIGPLDDPGRTRELKSVCGEGKAVDEKDIWARAVNCPLCLAAP</sequence>
<evidence type="ECO:0000313" key="1">
    <source>
        <dbReference type="EMBL" id="WLQ64093.1"/>
    </source>
</evidence>
<organism evidence="1 2">
    <name type="scientific">Streptomyces glycanivorans</name>
    <dbReference type="NCBI Taxonomy" id="3033808"/>
    <lineage>
        <taxon>Bacteria</taxon>
        <taxon>Bacillati</taxon>
        <taxon>Actinomycetota</taxon>
        <taxon>Actinomycetes</taxon>
        <taxon>Kitasatosporales</taxon>
        <taxon>Streptomycetaceae</taxon>
        <taxon>Streptomyces</taxon>
    </lineage>
</organism>
<dbReference type="RefSeq" id="WP_306103428.1">
    <property type="nucleotide sequence ID" value="NZ_CP120983.1"/>
</dbReference>
<accession>A0ABY9JCN6</accession>
<protein>
    <submittedName>
        <fullName evidence="1">Uncharacterized protein</fullName>
    </submittedName>
</protein>
<proteinExistence type="predicted"/>
<dbReference type="EMBL" id="CP120983">
    <property type="protein sequence ID" value="WLQ64093.1"/>
    <property type="molecule type" value="Genomic_DNA"/>
</dbReference>
<dbReference type="Proteomes" id="UP001224433">
    <property type="component" value="Chromosome"/>
</dbReference>
<reference evidence="1 2" key="1">
    <citation type="submission" date="2023-03" db="EMBL/GenBank/DDBJ databases">
        <title>Isolation and description of six Streptomyces strains from soil environments, able to metabolize different microbial glucans.</title>
        <authorList>
            <person name="Widen T."/>
            <person name="Larsbrink J."/>
        </authorList>
    </citation>
    <scope>NUCLEOTIDE SEQUENCE [LARGE SCALE GENOMIC DNA]</scope>
    <source>
        <strain evidence="1 2">Alt3</strain>
    </source>
</reference>
<keyword evidence="2" id="KW-1185">Reference proteome</keyword>
<gene>
    <name evidence="1" type="ORF">P8A20_11030</name>
</gene>
<evidence type="ECO:0000313" key="2">
    <source>
        <dbReference type="Proteomes" id="UP001224433"/>
    </source>
</evidence>